<keyword evidence="2" id="KW-1185">Reference proteome</keyword>
<reference evidence="2" key="1">
    <citation type="submission" date="2015-01" db="EMBL/GenBank/DDBJ databases">
        <authorList>
            <person name="Aksoy S."/>
            <person name="Warren W."/>
            <person name="Wilson R.K."/>
        </authorList>
    </citation>
    <scope>NUCLEOTIDE SEQUENCE [LARGE SCALE GENOMIC DNA]</scope>
    <source>
        <strain evidence="2">IAEA</strain>
    </source>
</reference>
<accession>A0A1B0B0I2</accession>
<name>A0A1B0B0I2_9MUSC</name>
<sequence>MNDNNNNNNNKEHRLPSHDVCKLDEPGHKHTIMTYHLTMYISLKKIERKSKRIQNPHGLTMNSLQKATPAFKKCMTNDLLKLLNSCEFGQLYAHQSTAKIYKMHVATCDVRIYPLQPEDFNN</sequence>
<dbReference type="EMBL" id="JXJN01006761">
    <property type="status" value="NOT_ANNOTATED_CDS"/>
    <property type="molecule type" value="Genomic_DNA"/>
</dbReference>
<dbReference type="EnsemblMetazoa" id="GPPI014830-RA">
    <property type="protein sequence ID" value="GPPI014830-PA"/>
    <property type="gene ID" value="GPPI014830"/>
</dbReference>
<proteinExistence type="predicted"/>
<protein>
    <submittedName>
        <fullName evidence="1">Uncharacterized protein</fullName>
    </submittedName>
</protein>
<dbReference type="AlphaFoldDB" id="A0A1B0B0I2"/>
<dbReference type="VEuPathDB" id="VectorBase:GPPI014830"/>
<evidence type="ECO:0000313" key="2">
    <source>
        <dbReference type="Proteomes" id="UP000092460"/>
    </source>
</evidence>
<reference evidence="1" key="2">
    <citation type="submission" date="2020-05" db="UniProtKB">
        <authorList>
            <consortium name="EnsemblMetazoa"/>
        </authorList>
    </citation>
    <scope>IDENTIFICATION</scope>
    <source>
        <strain evidence="1">IAEA</strain>
    </source>
</reference>
<evidence type="ECO:0000313" key="1">
    <source>
        <dbReference type="EnsemblMetazoa" id="GPPI014830-PA"/>
    </source>
</evidence>
<organism evidence="1 2">
    <name type="scientific">Glossina palpalis gambiensis</name>
    <dbReference type="NCBI Taxonomy" id="67801"/>
    <lineage>
        <taxon>Eukaryota</taxon>
        <taxon>Metazoa</taxon>
        <taxon>Ecdysozoa</taxon>
        <taxon>Arthropoda</taxon>
        <taxon>Hexapoda</taxon>
        <taxon>Insecta</taxon>
        <taxon>Pterygota</taxon>
        <taxon>Neoptera</taxon>
        <taxon>Endopterygota</taxon>
        <taxon>Diptera</taxon>
        <taxon>Brachycera</taxon>
        <taxon>Muscomorpha</taxon>
        <taxon>Hippoboscoidea</taxon>
        <taxon>Glossinidae</taxon>
        <taxon>Glossina</taxon>
    </lineage>
</organism>
<dbReference type="Proteomes" id="UP000092460">
    <property type="component" value="Unassembled WGS sequence"/>
</dbReference>